<feature type="domain" description="PH" evidence="2">
    <location>
        <begin position="132"/>
        <end position="227"/>
    </location>
</feature>
<dbReference type="InterPro" id="IPR051707">
    <property type="entry name" value="PI-Interact_SigTrans_Reg"/>
</dbReference>
<evidence type="ECO:0000259" key="2">
    <source>
        <dbReference type="PROSITE" id="PS50003"/>
    </source>
</evidence>
<feature type="region of interest" description="Disordered" evidence="1">
    <location>
        <begin position="229"/>
        <end position="323"/>
    </location>
</feature>
<dbReference type="SMART" id="SM00233">
    <property type="entry name" value="PH"/>
    <property type="match status" value="1"/>
</dbReference>
<feature type="compositionally biased region" description="Polar residues" evidence="1">
    <location>
        <begin position="1"/>
        <end position="12"/>
    </location>
</feature>
<dbReference type="Gene3D" id="2.30.29.30">
    <property type="entry name" value="Pleckstrin-homology domain (PH domain)/Phosphotyrosine-binding domain (PTB)"/>
    <property type="match status" value="1"/>
</dbReference>
<evidence type="ECO:0000313" key="3">
    <source>
        <dbReference type="EMBL" id="KAJ3034738.1"/>
    </source>
</evidence>
<feature type="region of interest" description="Disordered" evidence="1">
    <location>
        <begin position="343"/>
        <end position="400"/>
    </location>
</feature>
<feature type="compositionally biased region" description="Low complexity" evidence="1">
    <location>
        <begin position="368"/>
        <end position="400"/>
    </location>
</feature>
<dbReference type="EMBL" id="JADGJD010002125">
    <property type="protein sequence ID" value="KAJ3034738.1"/>
    <property type="molecule type" value="Genomic_DNA"/>
</dbReference>
<feature type="non-terminal residue" evidence="3">
    <location>
        <position position="400"/>
    </location>
</feature>
<name>A0AAD5WXF3_9FUNG</name>
<dbReference type="InterPro" id="IPR001849">
    <property type="entry name" value="PH_domain"/>
</dbReference>
<organism evidence="3 4">
    <name type="scientific">Rhizophlyctis rosea</name>
    <dbReference type="NCBI Taxonomy" id="64517"/>
    <lineage>
        <taxon>Eukaryota</taxon>
        <taxon>Fungi</taxon>
        <taxon>Fungi incertae sedis</taxon>
        <taxon>Chytridiomycota</taxon>
        <taxon>Chytridiomycota incertae sedis</taxon>
        <taxon>Chytridiomycetes</taxon>
        <taxon>Rhizophlyctidales</taxon>
        <taxon>Rhizophlyctidaceae</taxon>
        <taxon>Rhizophlyctis</taxon>
    </lineage>
</organism>
<keyword evidence="4" id="KW-1185">Reference proteome</keyword>
<dbReference type="Proteomes" id="UP001212841">
    <property type="component" value="Unassembled WGS sequence"/>
</dbReference>
<dbReference type="Pfam" id="PF00169">
    <property type="entry name" value="PH"/>
    <property type="match status" value="1"/>
</dbReference>
<comment type="caution">
    <text evidence="3">The sequence shown here is derived from an EMBL/GenBank/DDBJ whole genome shotgun (WGS) entry which is preliminary data.</text>
</comment>
<dbReference type="PROSITE" id="PS50003">
    <property type="entry name" value="PH_DOMAIN"/>
    <property type="match status" value="1"/>
</dbReference>
<dbReference type="InterPro" id="IPR011993">
    <property type="entry name" value="PH-like_dom_sf"/>
</dbReference>
<feature type="region of interest" description="Disordered" evidence="1">
    <location>
        <begin position="1"/>
        <end position="105"/>
    </location>
</feature>
<evidence type="ECO:0000256" key="1">
    <source>
        <dbReference type="SAM" id="MobiDB-lite"/>
    </source>
</evidence>
<dbReference type="PANTHER" id="PTHR14336:SF8">
    <property type="entry name" value="PROTEIN OPY1"/>
    <property type="match status" value="1"/>
</dbReference>
<dbReference type="SUPFAM" id="SSF50729">
    <property type="entry name" value="PH domain-like"/>
    <property type="match status" value="1"/>
</dbReference>
<dbReference type="FunFam" id="2.30.29.30:FF:000286">
    <property type="entry name" value="PH-protein kinase domain containing protein"/>
    <property type="match status" value="1"/>
</dbReference>
<evidence type="ECO:0000313" key="4">
    <source>
        <dbReference type="Proteomes" id="UP001212841"/>
    </source>
</evidence>
<gene>
    <name evidence="3" type="ORF">HK097_004410</name>
</gene>
<dbReference type="AlphaFoldDB" id="A0AAD5WXF3"/>
<protein>
    <recommendedName>
        <fullName evidence="2">PH domain-containing protein</fullName>
    </recommendedName>
</protein>
<dbReference type="PANTHER" id="PTHR14336">
    <property type="entry name" value="TANDEM PH DOMAIN CONTAINING PROTEIN"/>
    <property type="match status" value="1"/>
</dbReference>
<proteinExistence type="predicted"/>
<sequence>MSSLDAQSPLRRNSTKQKGKAPAAIDTTRDIPPPLPQRPVSGGPLFGAGNLSAEPTQEPSRIQYPFSDTDDSGDDAHHGRPSTASRSVTYAPGVASSPDGGAISPESFDADYDSENENDVQMERYEELKKEHPILSGYLKKKGLKRRTWKKRWFVLRPTRLCYYKNDKEYELLAIVNLPDVHAVAEVELKKRLNVFGVVTKQRTYYMQANNEEEMKAWVEGIQEARKKAGGKVGGGAGSGRPRSSSNVDKLRQSSTGSVGLEGSVFGGDLLTPGHKSVRTSQDGLDGGRNSEVGSKRVSLATPSSLAPSIPVDWTDDQSEGGSIATTTESFLTVATTPSMVLAGTNTSSLPRPTPAPKPIPIQSTNASLPRPTSTPLSSSPSHQPTLSTSSQQQQHLFPP</sequence>
<reference evidence="3" key="1">
    <citation type="submission" date="2020-05" db="EMBL/GenBank/DDBJ databases">
        <title>Phylogenomic resolution of chytrid fungi.</title>
        <authorList>
            <person name="Stajich J.E."/>
            <person name="Amses K."/>
            <person name="Simmons R."/>
            <person name="Seto K."/>
            <person name="Myers J."/>
            <person name="Bonds A."/>
            <person name="Quandt C.A."/>
            <person name="Barry K."/>
            <person name="Liu P."/>
            <person name="Grigoriev I."/>
            <person name="Longcore J.E."/>
            <person name="James T.Y."/>
        </authorList>
    </citation>
    <scope>NUCLEOTIDE SEQUENCE</scope>
    <source>
        <strain evidence="3">JEL0318</strain>
    </source>
</reference>
<accession>A0AAD5WXF3</accession>